<reference evidence="1" key="2">
    <citation type="submission" date="2021-01" db="UniProtKB">
        <authorList>
            <consortium name="EnsemblMetazoa"/>
        </authorList>
    </citation>
    <scope>IDENTIFICATION</scope>
</reference>
<keyword evidence="2" id="KW-1185">Reference proteome</keyword>
<dbReference type="OrthoDB" id="10186520at2759"/>
<evidence type="ECO:0000313" key="1">
    <source>
        <dbReference type="EnsemblMetazoa" id="XP_030844779"/>
    </source>
</evidence>
<dbReference type="RefSeq" id="XP_030844779.1">
    <property type="nucleotide sequence ID" value="XM_030988919.1"/>
</dbReference>
<dbReference type="EnsemblMetazoa" id="XM_030988919">
    <property type="protein sequence ID" value="XP_030844779"/>
    <property type="gene ID" value="LOC115925271"/>
</dbReference>
<dbReference type="PANTHER" id="PTHR24407">
    <property type="entry name" value="PROTEIN KINASE DOMAIN-CONTAINING PROTEIN"/>
    <property type="match status" value="1"/>
</dbReference>
<dbReference type="GeneID" id="115925271"/>
<dbReference type="SUPFAM" id="SSF52047">
    <property type="entry name" value="RNI-like"/>
    <property type="match status" value="1"/>
</dbReference>
<dbReference type="Proteomes" id="UP000007110">
    <property type="component" value="Unassembled WGS sequence"/>
</dbReference>
<dbReference type="InParanoid" id="A0A7M7P719"/>
<dbReference type="PANTHER" id="PTHR24407:SF14">
    <property type="entry name" value="SIR2-LIKE DOMAIN-CONTAINING PROTEIN"/>
    <property type="match status" value="1"/>
</dbReference>
<evidence type="ECO:0000313" key="2">
    <source>
        <dbReference type="Proteomes" id="UP000007110"/>
    </source>
</evidence>
<dbReference type="Gene3D" id="3.80.10.10">
    <property type="entry name" value="Ribonuclease Inhibitor"/>
    <property type="match status" value="1"/>
</dbReference>
<reference evidence="2" key="1">
    <citation type="submission" date="2015-02" db="EMBL/GenBank/DDBJ databases">
        <title>Genome sequencing for Strongylocentrotus purpuratus.</title>
        <authorList>
            <person name="Murali S."/>
            <person name="Liu Y."/>
            <person name="Vee V."/>
            <person name="English A."/>
            <person name="Wang M."/>
            <person name="Skinner E."/>
            <person name="Han Y."/>
            <person name="Muzny D.M."/>
            <person name="Worley K.C."/>
            <person name="Gibbs R.A."/>
        </authorList>
    </citation>
    <scope>NUCLEOTIDE SEQUENCE</scope>
</reference>
<accession>A0A7M7P719</accession>
<organism evidence="1 2">
    <name type="scientific">Strongylocentrotus purpuratus</name>
    <name type="common">Purple sea urchin</name>
    <dbReference type="NCBI Taxonomy" id="7668"/>
    <lineage>
        <taxon>Eukaryota</taxon>
        <taxon>Metazoa</taxon>
        <taxon>Echinodermata</taxon>
        <taxon>Eleutherozoa</taxon>
        <taxon>Echinozoa</taxon>
        <taxon>Echinoidea</taxon>
        <taxon>Euechinoidea</taxon>
        <taxon>Echinacea</taxon>
        <taxon>Camarodonta</taxon>
        <taxon>Echinidea</taxon>
        <taxon>Strongylocentrotidae</taxon>
        <taxon>Strongylocentrotus</taxon>
    </lineage>
</organism>
<name>A0A7M7P719_STRPU</name>
<dbReference type="AlphaFoldDB" id="A0A7M7P719"/>
<protein>
    <submittedName>
        <fullName evidence="1">Uncharacterized protein</fullName>
    </submittedName>
</protein>
<dbReference type="KEGG" id="spu:115925271"/>
<dbReference type="InterPro" id="IPR032675">
    <property type="entry name" value="LRR_dom_sf"/>
</dbReference>
<proteinExistence type="predicted"/>
<sequence>MISTRRLLIELLHLRPIILLSGKFLSLLPHLTDLEINSCDFHDDFYKEIADRASSSQIQKFIISYLYLHDDQSSSGYLGKFLSLLSHLTDLTINSCSFHDDFYKEIADQASSSQNPYFREKEHISMLQEWSVRKQQRQQLQQQQWWLEQRQQQQQQRCNNNDGG</sequence>